<dbReference type="EMBL" id="KX008963">
    <property type="protein sequence ID" value="AOM63406.1"/>
    <property type="molecule type" value="Genomic_DNA"/>
</dbReference>
<keyword evidence="2" id="KW-1185">Reference proteome</keyword>
<sequence>MLFTVNIWKNIKSFLIEDEIDNRRTFILRNFYNKFKKLYKIFSFKYISIESDGYSIDEKLYNWCYDYHVSTEIKTEYDTLYARYLAYKSMLLKHGIKQKYRRIHFVKNDRFIHAIERILGVFSSGNMIVSVYYSHYIPTLKRILNVEYIPDERLRFKLYKILMFKKIINRRFSYIIEHELKTEYSIDSVHLNISPYTRILPLRLKLNHNTHVPSFSVNSYTNRIGLQSYLDTHDDNDIMLEHHLRDNFFIPISSSEYTIINNLEEKEDGNEAPSNIPPMFYDELKVSVYNNIEHVILNPSLVNNTFLRRSKIY</sequence>
<accession>A0A1C9C547</accession>
<evidence type="ECO:0000313" key="1">
    <source>
        <dbReference type="EMBL" id="AOM63406.1"/>
    </source>
</evidence>
<proteinExistence type="predicted"/>
<gene>
    <name evidence="1" type="primary">HaV53_ORF75</name>
</gene>
<evidence type="ECO:0000313" key="2">
    <source>
        <dbReference type="Proteomes" id="UP000232488"/>
    </source>
</evidence>
<dbReference type="Proteomes" id="UP000232488">
    <property type="component" value="Segment"/>
</dbReference>
<dbReference type="RefSeq" id="YP_009507472.1">
    <property type="nucleotide sequence ID" value="NC_038553.1"/>
</dbReference>
<reference evidence="1 2" key="1">
    <citation type="submission" date="2016-03" db="EMBL/GenBank/DDBJ databases">
        <title>Genome sequences of a Phycodnavirus, Heterosigma akashiwo virus strain 53.</title>
        <authorList>
            <person name="Ueki S."/>
            <person name="Ogura Y."/>
            <person name="Hayashi T."/>
        </authorList>
    </citation>
    <scope>NUCLEOTIDE SEQUENCE [LARGE SCALE GENOMIC DNA]</scope>
    <source>
        <strain evidence="1">HaV53</strain>
    </source>
</reference>
<protein>
    <submittedName>
        <fullName evidence="1">Uncharacterized protein</fullName>
    </submittedName>
</protein>
<dbReference type="KEGG" id="vg:37618456"/>
<dbReference type="GeneID" id="37618456"/>
<name>A0A1C9C547_HAV01</name>
<organismHost>
    <name type="scientific">Heterosigma akashiwo</name>
    <name type="common">Chromophytic alga</name>
    <name type="synonym">Heterosigma carterae</name>
    <dbReference type="NCBI Taxonomy" id="2829"/>
</organismHost>
<organism evidence="1 2">
    <name type="scientific">Heterosigma akashiwo virus 01</name>
    <name type="common">HaV01</name>
    <dbReference type="NCBI Taxonomy" id="97195"/>
    <lineage>
        <taxon>Viruses</taxon>
        <taxon>Varidnaviria</taxon>
        <taxon>Bamfordvirae</taxon>
        <taxon>Nucleocytoviricota</taxon>
        <taxon>Megaviricetes</taxon>
        <taxon>Algavirales</taxon>
        <taxon>Phycodnaviridae</taxon>
        <taxon>Raphidovirus</taxon>
        <taxon>Raphidovirus japonicum</taxon>
    </lineage>
</organism>